<dbReference type="AlphaFoldDB" id="A0A2N7S0A8"/>
<comment type="caution">
    <text evidence="1">The sequence shown here is derived from an EMBL/GenBank/DDBJ whole genome shotgun (WGS) entry which is preliminary data.</text>
</comment>
<protein>
    <submittedName>
        <fullName evidence="1">Uncharacterized protein</fullName>
    </submittedName>
</protein>
<proteinExistence type="predicted"/>
<organism evidence="1 2">
    <name type="scientific">Glutamicibacter arilaitensis</name>
    <dbReference type="NCBI Taxonomy" id="256701"/>
    <lineage>
        <taxon>Bacteria</taxon>
        <taxon>Bacillati</taxon>
        <taxon>Actinomycetota</taxon>
        <taxon>Actinomycetes</taxon>
        <taxon>Micrococcales</taxon>
        <taxon>Micrococcaceae</taxon>
        <taxon>Glutamicibacter</taxon>
    </lineage>
</organism>
<dbReference type="Proteomes" id="UP000235739">
    <property type="component" value="Unassembled WGS sequence"/>
</dbReference>
<name>A0A2N7S0A8_9MICC</name>
<dbReference type="RefSeq" id="WP_041648300.1">
    <property type="nucleotide sequence ID" value="NZ_JABUYH010000065.1"/>
</dbReference>
<evidence type="ECO:0000313" key="1">
    <source>
        <dbReference type="EMBL" id="PMQ19567.1"/>
    </source>
</evidence>
<gene>
    <name evidence="1" type="ORF">CIK84_12905</name>
</gene>
<reference evidence="1 2" key="1">
    <citation type="journal article" date="2017" name="Elife">
        <title>Extensive horizontal gene transfer in cheese-associated bacteria.</title>
        <authorList>
            <person name="Bonham K.S."/>
            <person name="Wolfe B.E."/>
            <person name="Dutton R.J."/>
        </authorList>
    </citation>
    <scope>NUCLEOTIDE SEQUENCE [LARGE SCALE GENOMIC DNA]</scope>
    <source>
        <strain evidence="1 2">JB182</strain>
    </source>
</reference>
<sequence>MVELNSQVRSELESLLQKIPASKMQSAGLATFYLLAAPSDRANQCVPASAAIHGALSQYGTKSVIVPATLHVSWSAVVRGSSDPVTQPDGSTNGHFIVVTENDEFIDATALQFDDIADRRGVSGFMPLVGRLEGLWSSITSMDPNVRTVVPEPGFQIGRGDSYAIYKLHASEAGSQVVKDYIELNASNNLLGWQRSLADIFAWMLGNHILVGERSNEVSQIDDPAFSHAVKNWLGKPALQN</sequence>
<accession>A0A2N7S0A8</accession>
<dbReference type="GeneID" id="303183868"/>
<evidence type="ECO:0000313" key="2">
    <source>
        <dbReference type="Proteomes" id="UP000235739"/>
    </source>
</evidence>
<dbReference type="EMBL" id="PNQX01000002">
    <property type="protein sequence ID" value="PMQ19567.1"/>
    <property type="molecule type" value="Genomic_DNA"/>
</dbReference>